<dbReference type="EMBL" id="QPIJ01000002">
    <property type="protein sequence ID" value="RCV93528.1"/>
    <property type="molecule type" value="Genomic_DNA"/>
</dbReference>
<accession>A0A368U8L9</accession>
<dbReference type="Pfam" id="PF04314">
    <property type="entry name" value="PCuAC"/>
    <property type="match status" value="1"/>
</dbReference>
<dbReference type="PANTHER" id="PTHR36302:SF1">
    <property type="entry name" value="COPPER CHAPERONE PCU(A)C"/>
    <property type="match status" value="1"/>
</dbReference>
<dbReference type="InterPro" id="IPR036182">
    <property type="entry name" value="PCuAC_sf"/>
</dbReference>
<evidence type="ECO:0000313" key="3">
    <source>
        <dbReference type="Proteomes" id="UP000253204"/>
    </source>
</evidence>
<dbReference type="OrthoDB" id="9796962at2"/>
<dbReference type="Gene3D" id="2.60.40.1890">
    <property type="entry name" value="PCu(A)C copper chaperone"/>
    <property type="match status" value="1"/>
</dbReference>
<feature type="chain" id="PRO_5016744553" evidence="1">
    <location>
        <begin position="22"/>
        <end position="160"/>
    </location>
</feature>
<reference evidence="2 3" key="1">
    <citation type="submission" date="2018-07" db="EMBL/GenBank/DDBJ databases">
        <title>Halomonas rutogse sp. nov., isolated from Lake TangqianCo on Tibetan Plateau.</title>
        <authorList>
            <person name="Lu H."/>
            <person name="Xing P."/>
            <person name="Wu Q."/>
        </authorList>
    </citation>
    <scope>NUCLEOTIDE SEQUENCE [LARGE SCALE GENOMIC DNA]</scope>
    <source>
        <strain evidence="2 3">TQ8S</strain>
    </source>
</reference>
<dbReference type="InterPro" id="IPR007410">
    <property type="entry name" value="LpqE-like"/>
</dbReference>
<organism evidence="2 3">
    <name type="scientific">Vreelandella rituensis</name>
    <dbReference type="NCBI Taxonomy" id="2282306"/>
    <lineage>
        <taxon>Bacteria</taxon>
        <taxon>Pseudomonadati</taxon>
        <taxon>Pseudomonadota</taxon>
        <taxon>Gammaproteobacteria</taxon>
        <taxon>Oceanospirillales</taxon>
        <taxon>Halomonadaceae</taxon>
        <taxon>Vreelandella</taxon>
    </lineage>
</organism>
<feature type="signal peptide" evidence="1">
    <location>
        <begin position="1"/>
        <end position="21"/>
    </location>
</feature>
<dbReference type="PANTHER" id="PTHR36302">
    <property type="entry name" value="BLR7088 PROTEIN"/>
    <property type="match status" value="1"/>
</dbReference>
<dbReference type="RefSeq" id="WP_114485400.1">
    <property type="nucleotide sequence ID" value="NZ_CBCSHM010000012.1"/>
</dbReference>
<keyword evidence="1" id="KW-0732">Signal</keyword>
<dbReference type="Proteomes" id="UP000253204">
    <property type="component" value="Unassembled WGS sequence"/>
</dbReference>
<comment type="caution">
    <text evidence="2">The sequence shown here is derived from an EMBL/GenBank/DDBJ whole genome shotgun (WGS) entry which is preliminary data.</text>
</comment>
<dbReference type="SUPFAM" id="SSF110087">
    <property type="entry name" value="DR1885-like metal-binding protein"/>
    <property type="match status" value="1"/>
</dbReference>
<proteinExistence type="predicted"/>
<gene>
    <name evidence="2" type="ORF">DU506_02640</name>
</gene>
<dbReference type="AlphaFoldDB" id="A0A368U8L9"/>
<keyword evidence="3" id="KW-1185">Reference proteome</keyword>
<evidence type="ECO:0000313" key="2">
    <source>
        <dbReference type="EMBL" id="RCV93528.1"/>
    </source>
</evidence>
<sequence>MRFSLAALVTAGLLAAGGVQAQNVSPDGLHLLHPFATPTPPGVPHGAAYLSISVEDDTPAVLVGARSPVSESVEIHDMAMDDGIMRMRRIEQLEVEPGTTQVMRPGGGYHLMLMNLVSPLQEGERFPLTLEFAHRGDIDVEVEVQTAPEDSSMGMEHGQH</sequence>
<evidence type="ECO:0000256" key="1">
    <source>
        <dbReference type="SAM" id="SignalP"/>
    </source>
</evidence>
<dbReference type="InterPro" id="IPR058248">
    <property type="entry name" value="Lxx211020-like"/>
</dbReference>
<name>A0A368U8L9_9GAMM</name>
<protein>
    <submittedName>
        <fullName evidence="2">Copper chaperone PCu(A)C</fullName>
    </submittedName>
</protein>